<accession>A0A5K1K550</accession>
<gene>
    <name evidence="1" type="primary">I1RXK9</name>
</gene>
<dbReference type="EMBL" id="LR729117">
    <property type="protein sequence ID" value="VWP01116.1"/>
    <property type="molecule type" value="Genomic_DNA"/>
</dbReference>
<sequence length="218" mass="24768">MDTLAAACSESPDKIETLYLDLVNLQLGADNIPIVDERTVSLERLASPFLIFSNLKKVSLWCRAFELVAKDDDFVALSRSWRGLQKFVLCQGYKSSARGGTYVFPTQDVLMIFSDNCPDLQSLTLPYLYLDVDISTPLARNALSTHRLTHLVIEDSPWANDEDMDETNIDMWARYIHGLFPMLSVGSLESLRSPENVFLAKDWEKVLERVRDISEPFI</sequence>
<name>A0A5K1K550_9APHY</name>
<dbReference type="AlphaFoldDB" id="A0A5K1K550"/>
<evidence type="ECO:0000313" key="1">
    <source>
        <dbReference type="EMBL" id="VWP01116.1"/>
    </source>
</evidence>
<dbReference type="Gene3D" id="3.80.10.10">
    <property type="entry name" value="Ribonuclease Inhibitor"/>
    <property type="match status" value="1"/>
</dbReference>
<dbReference type="InterPro" id="IPR032675">
    <property type="entry name" value="LRR_dom_sf"/>
</dbReference>
<reference evidence="1" key="1">
    <citation type="submission" date="2019-10" db="EMBL/GenBank/DDBJ databases">
        <authorList>
            <person name="Nor Muhammad N."/>
        </authorList>
    </citation>
    <scope>NUCLEOTIDE SEQUENCE</scope>
</reference>
<organism evidence="1">
    <name type="scientific">Ganoderma boninense</name>
    <dbReference type="NCBI Taxonomy" id="34458"/>
    <lineage>
        <taxon>Eukaryota</taxon>
        <taxon>Fungi</taxon>
        <taxon>Dikarya</taxon>
        <taxon>Basidiomycota</taxon>
        <taxon>Agaricomycotina</taxon>
        <taxon>Agaricomycetes</taxon>
        <taxon>Polyporales</taxon>
        <taxon>Polyporaceae</taxon>
        <taxon>Ganoderma</taxon>
    </lineage>
</organism>
<protein>
    <submittedName>
        <fullName evidence="1">Zn(2)-C6 fungal-type domain-containing protein</fullName>
    </submittedName>
</protein>
<proteinExistence type="predicted"/>